<dbReference type="EMBL" id="CP068393">
    <property type="protein sequence ID" value="QUC67464.1"/>
    <property type="molecule type" value="Genomic_DNA"/>
</dbReference>
<gene>
    <name evidence="1" type="ORF">JYE49_01815</name>
</gene>
<protein>
    <submittedName>
        <fullName evidence="1">Helix-turn-helix transcriptional regulator</fullName>
    </submittedName>
</protein>
<name>A0AC61MX58_9FIRM</name>
<accession>A0AC61MX58</accession>
<evidence type="ECO:0000313" key="2">
    <source>
        <dbReference type="Proteomes" id="UP000682782"/>
    </source>
</evidence>
<organism evidence="1 2">
    <name type="scientific">Aristaeella hokkaidonensis</name>
    <dbReference type="NCBI Taxonomy" id="3046382"/>
    <lineage>
        <taxon>Bacteria</taxon>
        <taxon>Bacillati</taxon>
        <taxon>Bacillota</taxon>
        <taxon>Clostridia</taxon>
        <taxon>Eubacteriales</taxon>
        <taxon>Aristaeellaceae</taxon>
        <taxon>Aristaeella</taxon>
    </lineage>
</organism>
<dbReference type="Proteomes" id="UP000682782">
    <property type="component" value="Chromosome"/>
</dbReference>
<keyword evidence="2" id="KW-1185">Reference proteome</keyword>
<reference evidence="1" key="1">
    <citation type="submission" date="2021-01" db="EMBL/GenBank/DDBJ databases">
        <title>Complete genome sequence of Clostridiales bacterium R-7.</title>
        <authorList>
            <person name="Mahoney-Kurpe S.C."/>
            <person name="Palevich N."/>
            <person name="Koike S."/>
            <person name="Moon C.D."/>
            <person name="Attwood G.T."/>
        </authorList>
    </citation>
    <scope>NUCLEOTIDE SEQUENCE</scope>
    <source>
        <strain evidence="1">R-7</strain>
    </source>
</reference>
<proteinExistence type="predicted"/>
<sequence length="349" mass="39626">METRIAENIRAYRKQRGLTQEQLAEVLGVSAGAVYKWESKSSLPELKLIMEMADFFDVSVDMLLGYQMKDNRLGATVDRLWEASNNRDYDMLSEAEKAIRKYPHSFDVVFAGAHLYYTFGAETKKEPWLHRAIELLQKSKLLVSQCTDPRVNESTIGGMMAEMHEMLGETDKALELLKANNAGAIFNDLIGIELLSHGGDREEANDYLEDGFLRTISSLIQVVVGYAMLFNAQCDNESGMEMMQWIIPFLEGLKKTKEPGFLDKMIVVFYSFLAIFQYNSGKRKEAVESIKRATSLARDFDAAPNYAANMVKYVRDSERTNAHDLFGITAMDEVKKFLQNADPELRDLL</sequence>
<evidence type="ECO:0000313" key="1">
    <source>
        <dbReference type="EMBL" id="QUC67464.1"/>
    </source>
</evidence>